<name>A0AA95J6X0_9VIRU</name>
<dbReference type="Proteomes" id="UP001185135">
    <property type="component" value="Segment"/>
</dbReference>
<feature type="compositionally biased region" description="Acidic residues" evidence="1">
    <location>
        <begin position="310"/>
        <end position="329"/>
    </location>
</feature>
<organism evidence="2 3">
    <name type="scientific">Pandoravirus kuranda</name>
    <dbReference type="NCBI Taxonomy" id="3019033"/>
    <lineage>
        <taxon>Viruses</taxon>
        <taxon>Pandoravirus</taxon>
    </lineage>
</organism>
<feature type="region of interest" description="Disordered" evidence="1">
    <location>
        <begin position="494"/>
        <end position="536"/>
    </location>
</feature>
<dbReference type="InterPro" id="IPR036770">
    <property type="entry name" value="Ankyrin_rpt-contain_sf"/>
</dbReference>
<dbReference type="PANTHER" id="PTHR46586">
    <property type="entry name" value="ANKYRIN REPEAT-CONTAINING PROTEIN"/>
    <property type="match status" value="1"/>
</dbReference>
<dbReference type="PANTHER" id="PTHR46586:SF3">
    <property type="entry name" value="ANKYRIN REPEAT-CONTAINING PROTEIN"/>
    <property type="match status" value="1"/>
</dbReference>
<dbReference type="Pfam" id="PF12796">
    <property type="entry name" value="Ank_2"/>
    <property type="match status" value="1"/>
</dbReference>
<feature type="compositionally biased region" description="Pro residues" evidence="1">
    <location>
        <begin position="526"/>
        <end position="536"/>
    </location>
</feature>
<evidence type="ECO:0000313" key="2">
    <source>
        <dbReference type="EMBL" id="WBR14865.1"/>
    </source>
</evidence>
<dbReference type="EMBL" id="ON887157">
    <property type="protein sequence ID" value="WBR14865.1"/>
    <property type="molecule type" value="Genomic_DNA"/>
</dbReference>
<evidence type="ECO:0000256" key="1">
    <source>
        <dbReference type="SAM" id="MobiDB-lite"/>
    </source>
</evidence>
<dbReference type="Gene3D" id="1.25.40.20">
    <property type="entry name" value="Ankyrin repeat-containing domain"/>
    <property type="match status" value="1"/>
</dbReference>
<dbReference type="InterPro" id="IPR002110">
    <property type="entry name" value="Ankyrin_rpt"/>
</dbReference>
<feature type="region of interest" description="Disordered" evidence="1">
    <location>
        <begin position="306"/>
        <end position="351"/>
    </location>
</feature>
<protein>
    <submittedName>
        <fullName evidence="2">Ankyrin repeat protein</fullName>
    </submittedName>
</protein>
<dbReference type="SUPFAM" id="SSF48403">
    <property type="entry name" value="Ankyrin repeat"/>
    <property type="match status" value="1"/>
</dbReference>
<reference evidence="2" key="1">
    <citation type="submission" date="2022-06" db="EMBL/GenBank/DDBJ databases">
        <authorList>
            <person name="Legendre M."/>
            <person name="Claverie J.-M."/>
            <person name="Alempic J.-M."/>
            <person name="Abergel C."/>
        </authorList>
    </citation>
    <scope>NUCLEOTIDE SEQUENCE</scope>
    <source>
        <strain evidence="2">Kuranda</strain>
    </source>
</reference>
<proteinExistence type="predicted"/>
<evidence type="ECO:0000313" key="3">
    <source>
        <dbReference type="Proteomes" id="UP001185135"/>
    </source>
</evidence>
<dbReference type="InterPro" id="IPR052050">
    <property type="entry name" value="SecEffector_AnkRepeat"/>
</dbReference>
<sequence length="536" mass="56837">MTTVANDDDNDDHDAGGIGALPPELVVAITAHLGDRDLCRARAAHRCFRADSHEVMARRAERWSGERTPERFCSVGLVEALEILCARGVTMGAECAKAAALAGHVDVLAFLHRLGTPFDALETLNIESLFMAFAGEPKRGRLTTATLDIVSRVVATMAFGPSLDMTQPSHCAMSLVDMAARNGHLDAVVWLVRIGGAAPTTMAMDCAAARGHINVLRWLHDHCDRGCTTAAMDLAAVAGHLDVVAFLHEHRAEGCTTGPWTAPPPVATDIRVTIREAEAMGYSRVASYLDRHARFDAVNEDDRVCGPFAVDDDDGDVSGDDDVDDDDSDNNGGDERLSTRAGGTNGSDGNDMIPVDSRLAFGGAVAKGDIATMDRIHREGSLVLDNPTPGPHSNYWMVAAIFGRIDVVEWLDAHNVGGRRCEAIVMALAADQLDMARWLYAHGVRGSMADTIDDVAAEGEPDPVRAVYDQYAPLLGSLPGVADIVTQLRRLAATSTADDNKDDAPSRMADGSTEPAASDGAVSAPTVPPPSGDESS</sequence>
<gene>
    <name evidence="2" type="ORF">pkur_cds_691</name>
</gene>
<accession>A0AA95J6X0</accession>